<gene>
    <name evidence="2" type="ORF">RND71_019613</name>
</gene>
<feature type="region of interest" description="Disordered" evidence="1">
    <location>
        <begin position="18"/>
        <end position="49"/>
    </location>
</feature>
<feature type="compositionally biased region" description="Acidic residues" evidence="1">
    <location>
        <begin position="33"/>
        <end position="42"/>
    </location>
</feature>
<evidence type="ECO:0000313" key="3">
    <source>
        <dbReference type="Proteomes" id="UP001291623"/>
    </source>
</evidence>
<dbReference type="AlphaFoldDB" id="A0AAE1RZF7"/>
<accession>A0AAE1RZF7</accession>
<evidence type="ECO:0000313" key="2">
    <source>
        <dbReference type="EMBL" id="KAK4360661.1"/>
    </source>
</evidence>
<dbReference type="Proteomes" id="UP001291623">
    <property type="component" value="Unassembled WGS sequence"/>
</dbReference>
<reference evidence="2" key="1">
    <citation type="submission" date="2023-12" db="EMBL/GenBank/DDBJ databases">
        <title>Genome assembly of Anisodus tanguticus.</title>
        <authorList>
            <person name="Wang Y.-J."/>
        </authorList>
    </citation>
    <scope>NUCLEOTIDE SEQUENCE</scope>
    <source>
        <strain evidence="2">KB-2021</strain>
        <tissue evidence="2">Leaf</tissue>
    </source>
</reference>
<sequence length="96" mass="10341">MLHDLRLVRDEVPAKVENTVKDCGVGPSGTSDGDSDSEEEASDFVIPPDTNVVEINDDQTTPVAPRRGAILYLCFCMGSAHVYTDDDDHLASSFLG</sequence>
<dbReference type="EMBL" id="JAVYJV010000010">
    <property type="protein sequence ID" value="KAK4360661.1"/>
    <property type="molecule type" value="Genomic_DNA"/>
</dbReference>
<proteinExistence type="predicted"/>
<keyword evidence="3" id="KW-1185">Reference proteome</keyword>
<comment type="caution">
    <text evidence="2">The sequence shown here is derived from an EMBL/GenBank/DDBJ whole genome shotgun (WGS) entry which is preliminary data.</text>
</comment>
<evidence type="ECO:0000256" key="1">
    <source>
        <dbReference type="SAM" id="MobiDB-lite"/>
    </source>
</evidence>
<organism evidence="2 3">
    <name type="scientific">Anisodus tanguticus</name>
    <dbReference type="NCBI Taxonomy" id="243964"/>
    <lineage>
        <taxon>Eukaryota</taxon>
        <taxon>Viridiplantae</taxon>
        <taxon>Streptophyta</taxon>
        <taxon>Embryophyta</taxon>
        <taxon>Tracheophyta</taxon>
        <taxon>Spermatophyta</taxon>
        <taxon>Magnoliopsida</taxon>
        <taxon>eudicotyledons</taxon>
        <taxon>Gunneridae</taxon>
        <taxon>Pentapetalae</taxon>
        <taxon>asterids</taxon>
        <taxon>lamiids</taxon>
        <taxon>Solanales</taxon>
        <taxon>Solanaceae</taxon>
        <taxon>Solanoideae</taxon>
        <taxon>Hyoscyameae</taxon>
        <taxon>Anisodus</taxon>
    </lineage>
</organism>
<protein>
    <submittedName>
        <fullName evidence="2">Uncharacterized protein</fullName>
    </submittedName>
</protein>
<name>A0AAE1RZF7_9SOLA</name>